<dbReference type="Pfam" id="PF01189">
    <property type="entry name" value="Methyltr_RsmB-F"/>
    <property type="match status" value="1"/>
</dbReference>
<dbReference type="GO" id="GO:0003723">
    <property type="term" value="F:RNA binding"/>
    <property type="evidence" value="ECO:0007669"/>
    <property type="project" value="UniProtKB-UniRule"/>
</dbReference>
<feature type="domain" description="SAM-dependent MTase RsmB/NOP-type" evidence="7">
    <location>
        <begin position="373"/>
        <end position="538"/>
    </location>
</feature>
<dbReference type="GO" id="GO:0001510">
    <property type="term" value="P:RNA methylation"/>
    <property type="evidence" value="ECO:0007669"/>
    <property type="project" value="InterPro"/>
</dbReference>
<feature type="compositionally biased region" description="Basic and acidic residues" evidence="6">
    <location>
        <begin position="922"/>
        <end position="940"/>
    </location>
</feature>
<proteinExistence type="inferred from homology"/>
<evidence type="ECO:0000256" key="6">
    <source>
        <dbReference type="SAM" id="MobiDB-lite"/>
    </source>
</evidence>
<dbReference type="PROSITE" id="PS51686">
    <property type="entry name" value="SAM_MT_RSMB_NOP"/>
    <property type="match status" value="1"/>
</dbReference>
<evidence type="ECO:0000256" key="5">
    <source>
        <dbReference type="PROSITE-ProRule" id="PRU01023"/>
    </source>
</evidence>
<protein>
    <recommendedName>
        <fullName evidence="7">SAM-dependent MTase RsmB/NOP-type domain-containing protein</fullName>
    </recommendedName>
</protein>
<dbReference type="InterPro" id="IPR029063">
    <property type="entry name" value="SAM-dependent_MTases_sf"/>
</dbReference>
<dbReference type="PRINTS" id="PR02008">
    <property type="entry name" value="RCMTFAMILY"/>
</dbReference>
<dbReference type="EMBL" id="JAGTXO010000013">
    <property type="protein sequence ID" value="KAG8464436.1"/>
    <property type="molecule type" value="Genomic_DNA"/>
</dbReference>
<keyword evidence="1 5" id="KW-0489">Methyltransferase</keyword>
<accession>A0A8J6CAT8</accession>
<comment type="similarity">
    <text evidence="5">Belongs to the class I-like SAM-binding methyltransferase superfamily. RsmB/NOP family.</text>
</comment>
<dbReference type="InterPro" id="IPR023267">
    <property type="entry name" value="RCMT"/>
</dbReference>
<comment type="caution">
    <text evidence="5">Lacks conserved residue(s) required for the propagation of feature annotation.</text>
</comment>
<dbReference type="Proteomes" id="UP000751190">
    <property type="component" value="Unassembled WGS sequence"/>
</dbReference>
<evidence type="ECO:0000259" key="7">
    <source>
        <dbReference type="PROSITE" id="PS51686"/>
    </source>
</evidence>
<name>A0A8J6CAT8_DIALT</name>
<evidence type="ECO:0000256" key="2">
    <source>
        <dbReference type="ARBA" id="ARBA00022679"/>
    </source>
</evidence>
<feature type="compositionally biased region" description="Basic residues" evidence="6">
    <location>
        <begin position="1"/>
        <end position="11"/>
    </location>
</feature>
<keyword evidence="4 5" id="KW-0694">RNA-binding</keyword>
<dbReference type="Gene3D" id="3.40.50.150">
    <property type="entry name" value="Vaccinia Virus protein VP39"/>
    <property type="match status" value="1"/>
</dbReference>
<feature type="region of interest" description="Disordered" evidence="6">
    <location>
        <begin position="233"/>
        <end position="269"/>
    </location>
</feature>
<comment type="caution">
    <text evidence="8">The sequence shown here is derived from an EMBL/GenBank/DDBJ whole genome shotgun (WGS) entry which is preliminary data.</text>
</comment>
<evidence type="ECO:0000256" key="3">
    <source>
        <dbReference type="ARBA" id="ARBA00022691"/>
    </source>
</evidence>
<evidence type="ECO:0000256" key="1">
    <source>
        <dbReference type="ARBA" id="ARBA00022603"/>
    </source>
</evidence>
<dbReference type="PANTHER" id="PTHR22808">
    <property type="entry name" value="NCL1 YEAST -RELATED NOL1/NOP2/FMU SUN DOMAIN-CONTAINING"/>
    <property type="match status" value="1"/>
</dbReference>
<evidence type="ECO:0000256" key="4">
    <source>
        <dbReference type="ARBA" id="ARBA00022884"/>
    </source>
</evidence>
<evidence type="ECO:0000313" key="9">
    <source>
        <dbReference type="Proteomes" id="UP000751190"/>
    </source>
</evidence>
<feature type="compositionally biased region" description="Low complexity" evidence="6">
    <location>
        <begin position="471"/>
        <end position="495"/>
    </location>
</feature>
<sequence length="955" mass="97252">MAVAGKRRVRHEPRQQSARHSSFEVVPVVAPVVLHGGTSGPVVARGGAGGAARARLNPLQHARKRPRAEALVWRKLGIGESLFCAYYRAQPGLGLDDSAEFARFARAIHEPLPAAFRFHPRAPAAERERAERALCRLGARELTWLPDRAGWELALHELSPDARAAAKHELLACSARGVLCRQEAVSMLPVLLLAPRPGERVVDLCAAPGSKTMQLLEALGAPFPAQRASADIAAGNEGPGEERAGLDGSADIAAGNERPGEERAGLDGSDVQNACGRDAARGASLLVANDAHPLRVAALAEALSRHGGRADGAAGAALMLSCGLAQDFPTPSFRTAGDELSPPGEQKPGLAQKNLSAPQRGESTLGVCDGVGFDCVLADVPCSGDGTSRKDRRAVTDWSPAVGSALHATQLQILRRALHLASARGGRVVYSTCSLNPAEDEAVVAAALAESRAAGAHTQVRRAPLGGGTAGARDAAVAGPAASARAPANGRAPAGVSLQDAGSRDATCAADFELGKCARLLPHSSGGGGFFLALFTVNRASEPAQSPAPATPWPAVGPAVTARVSGGPGGRVSGVRTGGVAAPARLVPALPLAIAAGLSGAALHAACGFALMAPEGSDVCQPPALIHDLWGSAHTPRAERAGPPARAGATACGGPPAHLHLAPPAAVLASAGLEPCALHVVHAGPKAFALRTDGDCAAGRPVGTAAGARWRYDVLVCALPELQGRAALGGGCALRRLALRTSELWALLKVGRLSTEALSARTAAALDVLCAPRDGAGAGGGSAGGAAWWTGPLLVSAVGDAPVTPRRCSHSSAMLLPCFLDCTLGHGAESGMEGANGTEGAELLLSEQVAADAQLRSSYAERVRALHAQLQRKRAVLQARTRVKGDEGGRGAKASGLSGNASAHAQRKGSARGASEGQSHAHSLDTKGKRARAREDKPRAEAACAGRKRAERGGR</sequence>
<feature type="region of interest" description="Disordered" evidence="6">
    <location>
        <begin position="1"/>
        <end position="21"/>
    </location>
</feature>
<dbReference type="InterPro" id="IPR001678">
    <property type="entry name" value="MeTrfase_RsmB-F_NOP2_dom"/>
</dbReference>
<feature type="compositionally biased region" description="Basic residues" evidence="6">
    <location>
        <begin position="946"/>
        <end position="955"/>
    </location>
</feature>
<organism evidence="8 9">
    <name type="scientific">Diacronema lutheri</name>
    <name type="common">Unicellular marine alga</name>
    <name type="synonym">Monochrysis lutheri</name>
    <dbReference type="NCBI Taxonomy" id="2081491"/>
    <lineage>
        <taxon>Eukaryota</taxon>
        <taxon>Haptista</taxon>
        <taxon>Haptophyta</taxon>
        <taxon>Pavlovophyceae</taxon>
        <taxon>Pavlovales</taxon>
        <taxon>Pavlovaceae</taxon>
        <taxon>Diacronema</taxon>
    </lineage>
</organism>
<dbReference type="SUPFAM" id="SSF53335">
    <property type="entry name" value="S-adenosyl-L-methionine-dependent methyltransferases"/>
    <property type="match status" value="1"/>
</dbReference>
<keyword evidence="3 5" id="KW-0949">S-adenosyl-L-methionine</keyword>
<gene>
    <name evidence="8" type="ORF">KFE25_003499</name>
</gene>
<feature type="region of interest" description="Disordered" evidence="6">
    <location>
        <begin position="462"/>
        <end position="498"/>
    </location>
</feature>
<feature type="region of interest" description="Disordered" evidence="6">
    <location>
        <begin position="879"/>
        <end position="955"/>
    </location>
</feature>
<reference evidence="8" key="1">
    <citation type="submission" date="2021-05" db="EMBL/GenBank/DDBJ databases">
        <title>The genome of the haptophyte Pavlova lutheri (Diacronema luteri, Pavlovales) - a model for lipid biosynthesis in eukaryotic algae.</title>
        <authorList>
            <person name="Hulatt C.J."/>
            <person name="Posewitz M.C."/>
        </authorList>
    </citation>
    <scope>NUCLEOTIDE SEQUENCE</scope>
    <source>
        <strain evidence="8">NIVA-4/92</strain>
    </source>
</reference>
<feature type="region of interest" description="Disordered" evidence="6">
    <location>
        <begin position="331"/>
        <end position="358"/>
    </location>
</feature>
<feature type="binding site" evidence="5">
    <location>
        <position position="379"/>
    </location>
    <ligand>
        <name>S-adenosyl-L-methionine</name>
        <dbReference type="ChEBI" id="CHEBI:59789"/>
    </ligand>
</feature>
<dbReference type="InterPro" id="IPR049560">
    <property type="entry name" value="MeTrfase_RsmB-F_NOP2_cat"/>
</dbReference>
<dbReference type="AlphaFoldDB" id="A0A8J6CAT8"/>
<dbReference type="PANTHER" id="PTHR22808:SF1">
    <property type="entry name" value="RNA CYTOSINE-C(5)-METHYLTRANSFERASE NSUN2-RELATED"/>
    <property type="match status" value="1"/>
</dbReference>
<evidence type="ECO:0000313" key="8">
    <source>
        <dbReference type="EMBL" id="KAG8464436.1"/>
    </source>
</evidence>
<keyword evidence="9" id="KW-1185">Reference proteome</keyword>
<dbReference type="GO" id="GO:0008173">
    <property type="term" value="F:RNA methyltransferase activity"/>
    <property type="evidence" value="ECO:0007669"/>
    <property type="project" value="InterPro"/>
</dbReference>
<keyword evidence="2 5" id="KW-0808">Transferase</keyword>
<feature type="active site" description="Nucleophile" evidence="5">
    <location>
        <position position="433"/>
    </location>
</feature>